<sequence>MKSRSILVLALTLSCLTAFGWGKTGHRVVGDIAYWHLNKKAKSNIHQLLKHEHLNMVGNYMDFIRSDSKNDYMTPWHYCTVPDGQTYAEAGTPDEGDAVVTINRLIEELKTKKFTYGDELENLKYLVHLVADIHQPLHVGNGEDKGGNTVKVNFMWEDTNLHSVWDSGLIDYQQLSFTEYSKWINHVSQTALEKYQSEGIDVWIQESMSYRPQVYDIPENGKLSYEYNYKNISIVNDRLLKAGVRLAGILNEIYG</sequence>
<evidence type="ECO:0000313" key="9">
    <source>
        <dbReference type="Proteomes" id="UP001065174"/>
    </source>
</evidence>
<proteinExistence type="predicted"/>
<evidence type="ECO:0000256" key="3">
    <source>
        <dbReference type="ARBA" id="ARBA00022759"/>
    </source>
</evidence>
<evidence type="ECO:0000256" key="7">
    <source>
        <dbReference type="SAM" id="SignalP"/>
    </source>
</evidence>
<keyword evidence="5" id="KW-1015">Disulfide bond</keyword>
<keyword evidence="9" id="KW-1185">Reference proteome</keyword>
<reference evidence="8" key="1">
    <citation type="submission" date="2022-09" db="EMBL/GenBank/DDBJ databases">
        <title>Comparative genomics and taxonomic characterization of three novel marine species of genus Reichenbachiella exhibiting antioxidant and polysaccharide degradation activities.</title>
        <authorList>
            <person name="Muhammad N."/>
            <person name="Lee Y.-J."/>
            <person name="Ko J."/>
            <person name="Kim S.-G."/>
        </authorList>
    </citation>
    <scope>NUCLEOTIDE SEQUENCE</scope>
    <source>
        <strain evidence="8">BKB1-1</strain>
    </source>
</reference>
<evidence type="ECO:0000256" key="4">
    <source>
        <dbReference type="ARBA" id="ARBA00022801"/>
    </source>
</evidence>
<dbReference type="Pfam" id="PF02265">
    <property type="entry name" value="S1-P1_nuclease"/>
    <property type="match status" value="1"/>
</dbReference>
<protein>
    <submittedName>
        <fullName evidence="8">S1/P1 nuclease</fullName>
    </submittedName>
</protein>
<evidence type="ECO:0000256" key="5">
    <source>
        <dbReference type="ARBA" id="ARBA00023157"/>
    </source>
</evidence>
<dbReference type="InterPro" id="IPR003154">
    <property type="entry name" value="S1/P1nuclease"/>
</dbReference>
<organism evidence="8 9">
    <name type="scientific">Reichenbachiella agarivorans</name>
    <dbReference type="NCBI Taxonomy" id="2979464"/>
    <lineage>
        <taxon>Bacteria</taxon>
        <taxon>Pseudomonadati</taxon>
        <taxon>Bacteroidota</taxon>
        <taxon>Cytophagia</taxon>
        <taxon>Cytophagales</taxon>
        <taxon>Reichenbachiellaceae</taxon>
        <taxon>Reichenbachiella</taxon>
    </lineage>
</organism>
<evidence type="ECO:0000313" key="8">
    <source>
        <dbReference type="EMBL" id="UXP33412.1"/>
    </source>
</evidence>
<accession>A0ABY6CSB5</accession>
<dbReference type="CDD" id="cd11010">
    <property type="entry name" value="S1-P1_nuclease"/>
    <property type="match status" value="1"/>
</dbReference>
<dbReference type="SUPFAM" id="SSF48537">
    <property type="entry name" value="Phospholipase C/P1 nuclease"/>
    <property type="match status" value="1"/>
</dbReference>
<keyword evidence="1" id="KW-0540">Nuclease</keyword>
<evidence type="ECO:0000256" key="1">
    <source>
        <dbReference type="ARBA" id="ARBA00022722"/>
    </source>
</evidence>
<gene>
    <name evidence="8" type="ORF">N6H18_05530</name>
</gene>
<evidence type="ECO:0000256" key="2">
    <source>
        <dbReference type="ARBA" id="ARBA00022723"/>
    </source>
</evidence>
<name>A0ABY6CSB5_9BACT</name>
<dbReference type="PROSITE" id="PS51257">
    <property type="entry name" value="PROKAR_LIPOPROTEIN"/>
    <property type="match status" value="1"/>
</dbReference>
<keyword evidence="4" id="KW-0378">Hydrolase</keyword>
<dbReference type="Proteomes" id="UP001065174">
    <property type="component" value="Chromosome"/>
</dbReference>
<keyword evidence="2" id="KW-0479">Metal-binding</keyword>
<keyword evidence="3" id="KW-0255">Endonuclease</keyword>
<keyword evidence="7" id="KW-0732">Signal</keyword>
<dbReference type="PANTHER" id="PTHR33146">
    <property type="entry name" value="ENDONUCLEASE 4"/>
    <property type="match status" value="1"/>
</dbReference>
<feature type="chain" id="PRO_5046880034" evidence="7">
    <location>
        <begin position="21"/>
        <end position="255"/>
    </location>
</feature>
<evidence type="ECO:0000256" key="6">
    <source>
        <dbReference type="ARBA" id="ARBA00023180"/>
    </source>
</evidence>
<dbReference type="InterPro" id="IPR008947">
    <property type="entry name" value="PLipase_C/P1_nuclease_dom_sf"/>
</dbReference>
<dbReference type="RefSeq" id="WP_262310841.1">
    <property type="nucleotide sequence ID" value="NZ_CP106679.1"/>
</dbReference>
<dbReference type="Gene3D" id="1.10.575.10">
    <property type="entry name" value="P1 Nuclease"/>
    <property type="match status" value="1"/>
</dbReference>
<dbReference type="EMBL" id="CP106679">
    <property type="protein sequence ID" value="UXP33412.1"/>
    <property type="molecule type" value="Genomic_DNA"/>
</dbReference>
<dbReference type="PANTHER" id="PTHR33146:SF26">
    <property type="entry name" value="ENDONUCLEASE 4"/>
    <property type="match status" value="1"/>
</dbReference>
<keyword evidence="6" id="KW-0325">Glycoprotein</keyword>
<feature type="signal peptide" evidence="7">
    <location>
        <begin position="1"/>
        <end position="20"/>
    </location>
</feature>